<accession>A0AA35YHZ3</accession>
<reference evidence="1" key="1">
    <citation type="submission" date="2023-04" db="EMBL/GenBank/DDBJ databases">
        <authorList>
            <person name="Vijverberg K."/>
            <person name="Xiong W."/>
            <person name="Schranz E."/>
        </authorList>
    </citation>
    <scope>NUCLEOTIDE SEQUENCE</scope>
</reference>
<dbReference type="EMBL" id="OX465079">
    <property type="protein sequence ID" value="CAI9274276.1"/>
    <property type="molecule type" value="Genomic_DNA"/>
</dbReference>
<organism evidence="1 2">
    <name type="scientific">Lactuca saligna</name>
    <name type="common">Willowleaf lettuce</name>
    <dbReference type="NCBI Taxonomy" id="75948"/>
    <lineage>
        <taxon>Eukaryota</taxon>
        <taxon>Viridiplantae</taxon>
        <taxon>Streptophyta</taxon>
        <taxon>Embryophyta</taxon>
        <taxon>Tracheophyta</taxon>
        <taxon>Spermatophyta</taxon>
        <taxon>Magnoliopsida</taxon>
        <taxon>eudicotyledons</taxon>
        <taxon>Gunneridae</taxon>
        <taxon>Pentapetalae</taxon>
        <taxon>asterids</taxon>
        <taxon>campanulids</taxon>
        <taxon>Asterales</taxon>
        <taxon>Asteraceae</taxon>
        <taxon>Cichorioideae</taxon>
        <taxon>Cichorieae</taxon>
        <taxon>Lactucinae</taxon>
        <taxon>Lactuca</taxon>
    </lineage>
</organism>
<dbReference type="AlphaFoldDB" id="A0AA35YHZ3"/>
<keyword evidence="2" id="KW-1185">Reference proteome</keyword>
<evidence type="ECO:0000313" key="2">
    <source>
        <dbReference type="Proteomes" id="UP001177003"/>
    </source>
</evidence>
<protein>
    <submittedName>
        <fullName evidence="1">Uncharacterized protein</fullName>
    </submittedName>
</protein>
<evidence type="ECO:0000313" key="1">
    <source>
        <dbReference type="EMBL" id="CAI9274276.1"/>
    </source>
</evidence>
<name>A0AA35YHZ3_LACSI</name>
<sequence length="325" mass="38104">MEINEELAKQMKAKELKSKQVVLLKKKSLEISSEERSTWHDEQFKVSSSKRTICFNPDRDSYQKIKVIKPINSFTPPSELTKENWDIPAPPNGMKFNLWPSAIYPVEVDIDIEEVEKILFLKKPIQVVFVWSKFKIASISKIDIQKFRKMPYAFFQGKRTDNSEFMFSEADFPKINQDDIISLIIWLKQRVSTDKAYADVLQRLRQYVLDMVIDFSVDWDIGHLGEKEAEEPNFDLNMENESPANILKKPHIGVVFSFKGRLKFMRISQKHLFYSEFIKGIIGLLKRIEDQDESLRVKIIEELTWFVKFSAMVNKLEKQDPALIV</sequence>
<dbReference type="Proteomes" id="UP001177003">
    <property type="component" value="Chromosome 3"/>
</dbReference>
<proteinExistence type="predicted"/>
<gene>
    <name evidence="1" type="ORF">LSALG_LOCUS14362</name>
</gene>